<gene>
    <name evidence="1" type="primary">galM</name>
    <name evidence="1" type="ORF">GCM10008018_47350</name>
</gene>
<dbReference type="InterPro" id="IPR014718">
    <property type="entry name" value="GH-type_carb-bd"/>
</dbReference>
<dbReference type="Proteomes" id="UP000615455">
    <property type="component" value="Unassembled WGS sequence"/>
</dbReference>
<accession>A0ABQ1F0G0</accession>
<keyword evidence="2" id="KW-1185">Reference proteome</keyword>
<protein>
    <submittedName>
        <fullName evidence="1">Aldose 1-epimerase</fullName>
    </submittedName>
</protein>
<dbReference type="InterPro" id="IPR008183">
    <property type="entry name" value="Aldose_1/G6P_1-epimerase"/>
</dbReference>
<reference evidence="2" key="1">
    <citation type="journal article" date="2019" name="Int. J. Syst. Evol. Microbiol.">
        <title>The Global Catalogue of Microorganisms (GCM) 10K type strain sequencing project: providing services to taxonomists for standard genome sequencing and annotation.</title>
        <authorList>
            <consortium name="The Broad Institute Genomics Platform"/>
            <consortium name="The Broad Institute Genome Sequencing Center for Infectious Disease"/>
            <person name="Wu L."/>
            <person name="Ma J."/>
        </authorList>
    </citation>
    <scope>NUCLEOTIDE SEQUENCE [LARGE SCALE GENOMIC DNA]</scope>
    <source>
        <strain evidence="2">CGMCC 1.15043</strain>
    </source>
</reference>
<dbReference type="Pfam" id="PF01263">
    <property type="entry name" value="Aldose_epim"/>
    <property type="match status" value="1"/>
</dbReference>
<evidence type="ECO:0000313" key="1">
    <source>
        <dbReference type="EMBL" id="GFZ95460.1"/>
    </source>
</evidence>
<evidence type="ECO:0000313" key="2">
    <source>
        <dbReference type="Proteomes" id="UP000615455"/>
    </source>
</evidence>
<dbReference type="SUPFAM" id="SSF74650">
    <property type="entry name" value="Galactose mutarotase-like"/>
    <property type="match status" value="1"/>
</dbReference>
<dbReference type="InterPro" id="IPR011013">
    <property type="entry name" value="Gal_mutarotase_sf_dom"/>
</dbReference>
<dbReference type="EMBL" id="BMHE01000029">
    <property type="protein sequence ID" value="GFZ95460.1"/>
    <property type="molecule type" value="Genomic_DNA"/>
</dbReference>
<sequence>MMNPYEIITSEWEGESTLRLVDHAAGAEAEIIPAIGLHLFRFDVRNQSYIAKPASVAELRVKSSRYGVPILFPPGRVKQAAFPFEGREYRLPANREPDHAHGELRERPWKVVASGADAAGGAYVSAEFDFAEHLDVLAYWPHAACFRFTYRLKDGTLSLSGEIANRSGSTMPLSLGFHPYFAFAEGEASRVRVFIPAAAEWPLSEDGYAAGEPTPSTLTAALKQGTLVTELPSYPGGSQMLSVEPGPQTCELHYEARATKLVFNMGDKFPIHVLFTAPWTEAVSLEPYTSIMNVFNEPFHPQVSGAQGLSAGETFSFEWSIRIESYHGS</sequence>
<proteinExistence type="predicted"/>
<organism evidence="1 2">
    <name type="scientific">Paenibacillus marchantiophytorum</name>
    <dbReference type="NCBI Taxonomy" id="1619310"/>
    <lineage>
        <taxon>Bacteria</taxon>
        <taxon>Bacillati</taxon>
        <taxon>Bacillota</taxon>
        <taxon>Bacilli</taxon>
        <taxon>Bacillales</taxon>
        <taxon>Paenibacillaceae</taxon>
        <taxon>Paenibacillus</taxon>
    </lineage>
</organism>
<dbReference type="CDD" id="cd01081">
    <property type="entry name" value="Aldose_epim"/>
    <property type="match status" value="1"/>
</dbReference>
<dbReference type="Gene3D" id="2.70.98.10">
    <property type="match status" value="1"/>
</dbReference>
<comment type="caution">
    <text evidence="1">The sequence shown here is derived from an EMBL/GenBank/DDBJ whole genome shotgun (WGS) entry which is preliminary data.</text>
</comment>
<name>A0ABQ1F0G0_9BACL</name>